<dbReference type="InterPro" id="IPR011032">
    <property type="entry name" value="GroES-like_sf"/>
</dbReference>
<comment type="function">
    <text evidence="8">Xylitol dehydrogenase which catalyzes the conversion of xylitol to D-xylulose. Xylose is a major component of hemicelluloses such as xylan. Most fungi utilize D-xylose via three enzymatic reactions, xylose reductase (XR), xylitol dehydrogenase (XDH), and xylulokinase, to form xylulose 5-phosphate, which enters pentose phosphate pathway.</text>
</comment>
<evidence type="ECO:0000256" key="9">
    <source>
        <dbReference type="ARBA" id="ARBA00025713"/>
    </source>
</evidence>
<comment type="similarity">
    <text evidence="2 16">Belongs to the zinc-containing alcohol dehydrogenase family.</text>
</comment>
<keyword evidence="5" id="KW-0054">Arabinose catabolism</keyword>
<dbReference type="InterPro" id="IPR036291">
    <property type="entry name" value="NAD(P)-bd_dom_sf"/>
</dbReference>
<keyword evidence="5" id="KW-0119">Carbohydrate metabolism</keyword>
<dbReference type="Gene3D" id="3.40.50.720">
    <property type="entry name" value="NAD(P)-binding Rossmann-like Domain"/>
    <property type="match status" value="1"/>
</dbReference>
<dbReference type="CDD" id="cd05285">
    <property type="entry name" value="sorbitol_DH"/>
    <property type="match status" value="1"/>
</dbReference>
<dbReference type="GO" id="GO:0050019">
    <property type="term" value="F:L-arabinitol 4-dehydrogenase activity"/>
    <property type="evidence" value="ECO:0007669"/>
    <property type="project" value="UniProtKB-EC"/>
</dbReference>
<dbReference type="PROSITE" id="PS00059">
    <property type="entry name" value="ADH_ZINC"/>
    <property type="match status" value="1"/>
</dbReference>
<dbReference type="EMBL" id="JASWJB010000345">
    <property type="protein sequence ID" value="KAK2591327.1"/>
    <property type="molecule type" value="Genomic_DNA"/>
</dbReference>
<comment type="cofactor">
    <cofactor evidence="1 16">
        <name>Zn(2+)</name>
        <dbReference type="ChEBI" id="CHEBI:29105"/>
    </cofactor>
</comment>
<dbReference type="PANTHER" id="PTHR43161:SF9">
    <property type="entry name" value="SORBITOL DEHYDROGENASE"/>
    <property type="match status" value="1"/>
</dbReference>
<evidence type="ECO:0000256" key="5">
    <source>
        <dbReference type="ARBA" id="ARBA00022935"/>
    </source>
</evidence>
<dbReference type="InterPro" id="IPR013154">
    <property type="entry name" value="ADH-like_N"/>
</dbReference>
<evidence type="ECO:0000256" key="6">
    <source>
        <dbReference type="ARBA" id="ARBA00023002"/>
    </source>
</evidence>
<accession>A0AAJ0FNY6</accession>
<dbReference type="SUPFAM" id="SSF50129">
    <property type="entry name" value="GroES-like"/>
    <property type="match status" value="1"/>
</dbReference>
<name>A0AAJ0FNY6_9HYPO</name>
<evidence type="ECO:0000256" key="14">
    <source>
        <dbReference type="ARBA" id="ARBA00039783"/>
    </source>
</evidence>
<dbReference type="FunFam" id="3.40.50.720:FF:000068">
    <property type="entry name" value="Sorbitol dehydrogenase"/>
    <property type="match status" value="1"/>
</dbReference>
<feature type="domain" description="Enoyl reductase (ER)" evidence="17">
    <location>
        <begin position="13"/>
        <end position="352"/>
    </location>
</feature>
<dbReference type="InterPro" id="IPR045306">
    <property type="entry name" value="SDH-like"/>
</dbReference>
<evidence type="ECO:0000256" key="16">
    <source>
        <dbReference type="RuleBase" id="RU361277"/>
    </source>
</evidence>
<organism evidence="18 19">
    <name type="scientific">Conoideocrella luteorostrata</name>
    <dbReference type="NCBI Taxonomy" id="1105319"/>
    <lineage>
        <taxon>Eukaryota</taxon>
        <taxon>Fungi</taxon>
        <taxon>Dikarya</taxon>
        <taxon>Ascomycota</taxon>
        <taxon>Pezizomycotina</taxon>
        <taxon>Sordariomycetes</taxon>
        <taxon>Hypocreomycetidae</taxon>
        <taxon>Hypocreales</taxon>
        <taxon>Clavicipitaceae</taxon>
        <taxon>Conoideocrella</taxon>
    </lineage>
</organism>
<evidence type="ECO:0000256" key="13">
    <source>
        <dbReference type="ARBA" id="ARBA00038954"/>
    </source>
</evidence>
<sequence>MPGPTNLSCLLYGPEKAEFKETPTPKIDDPYDILIRVSYVGVCGSDVHFWTHGGISRKVSEKEPLIMGHEASGVVHEVGRAVTKVAPGDRVAVEPGVPCRRCTICKAGQYNLCRDMKFAADPPRSHGTLTRLFKIPEDFVYKIPDSLSLQEAVLVEPLSVAVHGVRLADLRPGQTVLVQGSGTVGLLTAAVAKAYGARVVVVADINETKLNFAKGFVDCVGFATDIGSMPPDEAARLKKEANLRHGVDVVLECTGVESSIQVGLYACAVGATFVQIGMGKPLHNIPLGAMIEKEVVIKTSFRYGPGDYEIALQLLASGKISVKAMISSSVPFEKATEAWEKTRKGEGIKNLIEGVKD</sequence>
<evidence type="ECO:0000256" key="7">
    <source>
        <dbReference type="ARBA" id="ARBA00023027"/>
    </source>
</evidence>
<evidence type="ECO:0000256" key="3">
    <source>
        <dbReference type="ARBA" id="ARBA00022723"/>
    </source>
</evidence>
<evidence type="ECO:0000256" key="1">
    <source>
        <dbReference type="ARBA" id="ARBA00001947"/>
    </source>
</evidence>
<keyword evidence="4 16" id="KW-0862">Zinc</keyword>
<dbReference type="GO" id="GO:0006062">
    <property type="term" value="P:sorbitol catabolic process"/>
    <property type="evidence" value="ECO:0007669"/>
    <property type="project" value="TreeGrafter"/>
</dbReference>
<dbReference type="EC" id="1.1.1.12" evidence="13"/>
<dbReference type="InterPro" id="IPR020843">
    <property type="entry name" value="ER"/>
</dbReference>
<dbReference type="Proteomes" id="UP001251528">
    <property type="component" value="Unassembled WGS sequence"/>
</dbReference>
<dbReference type="GO" id="GO:0003939">
    <property type="term" value="F:L-iditol 2-dehydrogenase (NAD+) activity"/>
    <property type="evidence" value="ECO:0007669"/>
    <property type="project" value="TreeGrafter"/>
</dbReference>
<dbReference type="Gene3D" id="3.90.180.10">
    <property type="entry name" value="Medium-chain alcohol dehydrogenases, catalytic domain"/>
    <property type="match status" value="1"/>
</dbReference>
<dbReference type="GO" id="GO:0019568">
    <property type="term" value="P:arabinose catabolic process"/>
    <property type="evidence" value="ECO:0007669"/>
    <property type="project" value="UniProtKB-KW"/>
</dbReference>
<evidence type="ECO:0000256" key="4">
    <source>
        <dbReference type="ARBA" id="ARBA00022833"/>
    </source>
</evidence>
<dbReference type="Pfam" id="PF00107">
    <property type="entry name" value="ADH_zinc_N"/>
    <property type="match status" value="1"/>
</dbReference>
<evidence type="ECO:0000259" key="17">
    <source>
        <dbReference type="SMART" id="SM00829"/>
    </source>
</evidence>
<keyword evidence="19" id="KW-1185">Reference proteome</keyword>
<dbReference type="Pfam" id="PF08240">
    <property type="entry name" value="ADH_N"/>
    <property type="match status" value="1"/>
</dbReference>
<comment type="caution">
    <text evidence="18">The sequence shown here is derived from an EMBL/GenBank/DDBJ whole genome shotgun (WGS) entry which is preliminary data.</text>
</comment>
<dbReference type="EC" id="1.1.1.9" evidence="10"/>
<evidence type="ECO:0000256" key="2">
    <source>
        <dbReference type="ARBA" id="ARBA00008072"/>
    </source>
</evidence>
<dbReference type="PANTHER" id="PTHR43161">
    <property type="entry name" value="SORBITOL DEHYDROGENASE"/>
    <property type="match status" value="1"/>
</dbReference>
<dbReference type="AlphaFoldDB" id="A0AAJ0FNY6"/>
<evidence type="ECO:0000256" key="10">
    <source>
        <dbReference type="ARBA" id="ARBA00026119"/>
    </source>
</evidence>
<dbReference type="InterPro" id="IPR002328">
    <property type="entry name" value="ADH_Zn_CS"/>
</dbReference>
<protein>
    <recommendedName>
        <fullName evidence="14">L-arabinitol 4-dehydrogenase</fullName>
        <ecNumber evidence="13">1.1.1.12</ecNumber>
        <ecNumber evidence="10">1.1.1.9</ecNumber>
    </recommendedName>
    <alternativeName>
        <fullName evidence="11">Xylitol dehydrogenase A</fullName>
    </alternativeName>
</protein>
<evidence type="ECO:0000313" key="18">
    <source>
        <dbReference type="EMBL" id="KAK2591327.1"/>
    </source>
</evidence>
<dbReference type="GO" id="GO:0008270">
    <property type="term" value="F:zinc ion binding"/>
    <property type="evidence" value="ECO:0007669"/>
    <property type="project" value="InterPro"/>
</dbReference>
<comment type="catalytic activity">
    <reaction evidence="15">
        <text>L-arabinitol + NAD(+) = L-xylulose + NADH + H(+)</text>
        <dbReference type="Rhea" id="RHEA:16381"/>
        <dbReference type="ChEBI" id="CHEBI:15378"/>
        <dbReference type="ChEBI" id="CHEBI:17399"/>
        <dbReference type="ChEBI" id="CHEBI:18403"/>
        <dbReference type="ChEBI" id="CHEBI:57540"/>
        <dbReference type="ChEBI" id="CHEBI:57945"/>
        <dbReference type="EC" id="1.1.1.12"/>
    </reaction>
</comment>
<dbReference type="InterPro" id="IPR013149">
    <property type="entry name" value="ADH-like_C"/>
</dbReference>
<gene>
    <name evidence="18" type="ORF">QQS21_010980</name>
</gene>
<comment type="pathway">
    <text evidence="9">Carbohydrate degradation; L-arabinose degradation via L-arabinitol; D-xylulose 5-phosphate from L-arabinose (fungal route): step 4/5.</text>
</comment>
<evidence type="ECO:0000256" key="15">
    <source>
        <dbReference type="ARBA" id="ARBA00049317"/>
    </source>
</evidence>
<evidence type="ECO:0000256" key="8">
    <source>
        <dbReference type="ARBA" id="ARBA00024843"/>
    </source>
</evidence>
<dbReference type="SUPFAM" id="SSF51735">
    <property type="entry name" value="NAD(P)-binding Rossmann-fold domains"/>
    <property type="match status" value="1"/>
</dbReference>
<dbReference type="GO" id="GO:0046526">
    <property type="term" value="F:D-xylulose reductase activity"/>
    <property type="evidence" value="ECO:0007669"/>
    <property type="project" value="UniProtKB-EC"/>
</dbReference>
<reference evidence="18" key="1">
    <citation type="submission" date="2023-06" db="EMBL/GenBank/DDBJ databases">
        <title>Conoideocrella luteorostrata (Hypocreales: Clavicipitaceae), a potential biocontrol fungus for elongate hemlock scale in United States Christmas tree production areas.</title>
        <authorList>
            <person name="Barrett H."/>
            <person name="Lovett B."/>
            <person name="Macias A.M."/>
            <person name="Stajich J.E."/>
            <person name="Kasson M.T."/>
        </authorList>
    </citation>
    <scope>NUCLEOTIDE SEQUENCE</scope>
    <source>
        <strain evidence="18">ARSEF 14590</strain>
    </source>
</reference>
<keyword evidence="3 16" id="KW-0479">Metal-binding</keyword>
<evidence type="ECO:0000256" key="12">
    <source>
        <dbReference type="ARBA" id="ARBA00037881"/>
    </source>
</evidence>
<dbReference type="SMART" id="SM00829">
    <property type="entry name" value="PKS_ER"/>
    <property type="match status" value="1"/>
</dbReference>
<proteinExistence type="inferred from homology"/>
<evidence type="ECO:0000313" key="19">
    <source>
        <dbReference type="Proteomes" id="UP001251528"/>
    </source>
</evidence>
<evidence type="ECO:0000256" key="11">
    <source>
        <dbReference type="ARBA" id="ARBA00030139"/>
    </source>
</evidence>
<keyword evidence="6" id="KW-0560">Oxidoreductase</keyword>
<comment type="pathway">
    <text evidence="12">Carbohydrate degradation; L-arabinose degradation via L-arabinitol; D-xylulose 5-phosphate from L-arabinose (fungal route): step 2/5.</text>
</comment>
<keyword evidence="7" id="KW-0520">NAD</keyword>